<dbReference type="SUPFAM" id="SSF49464">
    <property type="entry name" value="Carboxypeptidase regulatory domain-like"/>
    <property type="match status" value="1"/>
</dbReference>
<organism evidence="1 2">
    <name type="scientific">Pontibacter locisalis</name>
    <dbReference type="NCBI Taxonomy" id="1719035"/>
    <lineage>
        <taxon>Bacteria</taxon>
        <taxon>Pseudomonadati</taxon>
        <taxon>Bacteroidota</taxon>
        <taxon>Cytophagia</taxon>
        <taxon>Cytophagales</taxon>
        <taxon>Hymenobacteraceae</taxon>
        <taxon>Pontibacter</taxon>
    </lineage>
</organism>
<dbReference type="RefSeq" id="WP_377512573.1">
    <property type="nucleotide sequence ID" value="NZ_JBHULU010000039.1"/>
</dbReference>
<sequence length="203" mass="23143">MKRRFLWITLFWTIATLWILFITPAMAQQQQNIIQFSGIVTAQDSLEGLTGVVVYVPNSQRGTVTNEQGFFSMPVLPGDSVVVAALGFGKRHLLIPEKLSAYSYSTHIILEEKKNELPTVDVMPWATERDLREAIARVRLPEQAKEESDIEQLIRRFGTPTYPMDGTKNAGYGIQQQMRQQQGRYMVPSDVKFLSIPIRRGKR</sequence>
<dbReference type="Proteomes" id="UP001597544">
    <property type="component" value="Unassembled WGS sequence"/>
</dbReference>
<proteinExistence type="predicted"/>
<evidence type="ECO:0000313" key="1">
    <source>
        <dbReference type="EMBL" id="MFD2516208.1"/>
    </source>
</evidence>
<dbReference type="EMBL" id="JBHULU010000039">
    <property type="protein sequence ID" value="MFD2516208.1"/>
    <property type="molecule type" value="Genomic_DNA"/>
</dbReference>
<name>A0ABW5IRY4_9BACT</name>
<comment type="caution">
    <text evidence="1">The sequence shown here is derived from an EMBL/GenBank/DDBJ whole genome shotgun (WGS) entry which is preliminary data.</text>
</comment>
<accession>A0ABW5IRY4</accession>
<gene>
    <name evidence="1" type="ORF">ACFSRY_20220</name>
</gene>
<dbReference type="InterPro" id="IPR008969">
    <property type="entry name" value="CarboxyPept-like_regulatory"/>
</dbReference>
<dbReference type="Pfam" id="PF13715">
    <property type="entry name" value="CarbopepD_reg_2"/>
    <property type="match status" value="1"/>
</dbReference>
<protein>
    <submittedName>
        <fullName evidence="1">Carboxypeptidase-like regulatory domain-containing protein</fullName>
    </submittedName>
</protein>
<evidence type="ECO:0000313" key="2">
    <source>
        <dbReference type="Proteomes" id="UP001597544"/>
    </source>
</evidence>
<keyword evidence="2" id="KW-1185">Reference proteome</keyword>
<reference evidence="2" key="1">
    <citation type="journal article" date="2019" name="Int. J. Syst. Evol. Microbiol.">
        <title>The Global Catalogue of Microorganisms (GCM) 10K type strain sequencing project: providing services to taxonomists for standard genome sequencing and annotation.</title>
        <authorList>
            <consortium name="The Broad Institute Genomics Platform"/>
            <consortium name="The Broad Institute Genome Sequencing Center for Infectious Disease"/>
            <person name="Wu L."/>
            <person name="Ma J."/>
        </authorList>
    </citation>
    <scope>NUCLEOTIDE SEQUENCE [LARGE SCALE GENOMIC DNA]</scope>
    <source>
        <strain evidence="2">KCTC 42498</strain>
    </source>
</reference>